<accession>A0A1S3ZP24</accession>
<dbReference type="SUPFAM" id="SSF56112">
    <property type="entry name" value="Protein kinase-like (PK-like)"/>
    <property type="match status" value="1"/>
</dbReference>
<proteinExistence type="predicted"/>
<keyword evidence="2" id="KW-0067">ATP-binding</keyword>
<dbReference type="SMR" id="A0A1S3ZP24"/>
<keyword evidence="1" id="KW-0547">Nucleotide-binding</keyword>
<dbReference type="AlphaFoldDB" id="A0A1S3ZP24"/>
<dbReference type="PROSITE" id="PS50011">
    <property type="entry name" value="PROTEIN_KINASE_DOM"/>
    <property type="match status" value="1"/>
</dbReference>
<dbReference type="RefSeq" id="XP_016466039.1">
    <property type="nucleotide sequence ID" value="XM_016610553.1"/>
</dbReference>
<gene>
    <name evidence="4" type="primary">LOC107788823</name>
</gene>
<dbReference type="PaxDb" id="4097-A0A1S3ZP24"/>
<evidence type="ECO:0000256" key="1">
    <source>
        <dbReference type="ARBA" id="ARBA00022741"/>
    </source>
</evidence>
<dbReference type="Pfam" id="PF00069">
    <property type="entry name" value="Pkinase"/>
    <property type="match status" value="1"/>
</dbReference>
<dbReference type="PANTHER" id="PTHR27005">
    <property type="entry name" value="WALL-ASSOCIATED RECEPTOR KINASE-LIKE 21"/>
    <property type="match status" value="1"/>
</dbReference>
<dbReference type="GO" id="GO:0005524">
    <property type="term" value="F:ATP binding"/>
    <property type="evidence" value="ECO:0007669"/>
    <property type="project" value="UniProtKB-KW"/>
</dbReference>
<dbReference type="PANTHER" id="PTHR27005:SF460">
    <property type="entry name" value="NON-FUNCTIONAL PSEUDOKINASE ZED1-LIKE"/>
    <property type="match status" value="1"/>
</dbReference>
<dbReference type="OMA" id="VIDTTME"/>
<dbReference type="InterPro" id="IPR000719">
    <property type="entry name" value="Prot_kinase_dom"/>
</dbReference>
<name>A0A1S3ZP24_TOBAC</name>
<reference evidence="4" key="1">
    <citation type="submission" date="2025-08" db="UniProtKB">
        <authorList>
            <consortium name="RefSeq"/>
        </authorList>
    </citation>
    <scope>IDENTIFICATION</scope>
</reference>
<dbReference type="GO" id="GO:0004672">
    <property type="term" value="F:protein kinase activity"/>
    <property type="evidence" value="ECO:0007669"/>
    <property type="project" value="InterPro"/>
</dbReference>
<dbReference type="InterPro" id="IPR011009">
    <property type="entry name" value="Kinase-like_dom_sf"/>
</dbReference>
<evidence type="ECO:0000259" key="3">
    <source>
        <dbReference type="PROSITE" id="PS50011"/>
    </source>
</evidence>
<evidence type="ECO:0000256" key="2">
    <source>
        <dbReference type="ARBA" id="ARBA00022840"/>
    </source>
</evidence>
<feature type="domain" description="Protein kinase" evidence="3">
    <location>
        <begin position="35"/>
        <end position="333"/>
    </location>
</feature>
<dbReference type="Gene3D" id="1.10.510.10">
    <property type="entry name" value="Transferase(Phosphotransferase) domain 1"/>
    <property type="match status" value="1"/>
</dbReference>
<sequence length="337" mass="38398">MPHIISGIIRRLLSYAIAERLKKKQYYLKNGSAVLEELLALCDGNCRIPLRYFSAYEIEKAIKNPEKRIILFGSCYGGDYHRNIFRDIAITAQMSHLKNVMRLVGCCLELENPVMVYEYVEAIRLYELLFIEGNHDQNRKSLSWGSRLRIANEIASVIAFLHTEFSMPIIYRNLSASNVIIDQNSGVAKIMDFSLSISLPQGELEVACVVCGYFGYLDPEYMQSGITSQKTDAYSFGVVLFQLLTGKKMSILDGKMTDFTEFPHVETNVEEGSVMDIADPTILEEHGVEIRQQLEDYLDLVKKCTAYKGEEKPYMIHVAKELRKIEKCYHGLTLGQN</sequence>
<protein>
    <submittedName>
        <fullName evidence="4">Non-functional pseudokinase ZED1-like</fullName>
    </submittedName>
</protein>
<dbReference type="InterPro" id="IPR045274">
    <property type="entry name" value="WAK-like"/>
</dbReference>
<dbReference type="GO" id="GO:0005886">
    <property type="term" value="C:plasma membrane"/>
    <property type="evidence" value="ECO:0000318"/>
    <property type="project" value="GO_Central"/>
</dbReference>
<dbReference type="KEGG" id="nta:107788823"/>
<organism evidence="4">
    <name type="scientific">Nicotiana tabacum</name>
    <name type="common">Common tobacco</name>
    <dbReference type="NCBI Taxonomy" id="4097"/>
    <lineage>
        <taxon>Eukaryota</taxon>
        <taxon>Viridiplantae</taxon>
        <taxon>Streptophyta</taxon>
        <taxon>Embryophyta</taxon>
        <taxon>Tracheophyta</taxon>
        <taxon>Spermatophyta</taxon>
        <taxon>Magnoliopsida</taxon>
        <taxon>eudicotyledons</taxon>
        <taxon>Gunneridae</taxon>
        <taxon>Pentapetalae</taxon>
        <taxon>asterids</taxon>
        <taxon>lamiids</taxon>
        <taxon>Solanales</taxon>
        <taxon>Solanaceae</taxon>
        <taxon>Nicotianoideae</taxon>
        <taxon>Nicotianeae</taxon>
        <taxon>Nicotiana</taxon>
    </lineage>
</organism>
<dbReference type="OrthoDB" id="75710at2759"/>
<evidence type="ECO:0000313" key="4">
    <source>
        <dbReference type="RefSeq" id="XP_016466039.1"/>
    </source>
</evidence>
<dbReference type="GO" id="GO:0007166">
    <property type="term" value="P:cell surface receptor signaling pathway"/>
    <property type="evidence" value="ECO:0000318"/>
    <property type="project" value="GO_Central"/>
</dbReference>